<dbReference type="PANTHER" id="PTHR43037">
    <property type="entry name" value="UNNAMED PRODUCT-RELATED"/>
    <property type="match status" value="1"/>
</dbReference>
<dbReference type="PANTHER" id="PTHR43037:SF1">
    <property type="entry name" value="BLL1128 PROTEIN"/>
    <property type="match status" value="1"/>
</dbReference>
<dbReference type="Pfam" id="PF00756">
    <property type="entry name" value="Esterase"/>
    <property type="match status" value="1"/>
</dbReference>
<name>A0A6N9HEJ0_9BURK</name>
<evidence type="ECO:0008006" key="5">
    <source>
        <dbReference type="Google" id="ProtNLM"/>
    </source>
</evidence>
<gene>
    <name evidence="3" type="ORF">GTP41_06765</name>
</gene>
<reference evidence="3 4" key="1">
    <citation type="submission" date="2019-12" db="EMBL/GenBank/DDBJ databases">
        <title>Novel species isolated from a subtropical stream in China.</title>
        <authorList>
            <person name="Lu H."/>
        </authorList>
    </citation>
    <scope>NUCLEOTIDE SEQUENCE [LARGE SCALE GENOMIC DNA]</scope>
    <source>
        <strain evidence="3 4">DS3</strain>
    </source>
</reference>
<proteinExistence type="predicted"/>
<evidence type="ECO:0000313" key="4">
    <source>
        <dbReference type="Proteomes" id="UP000448575"/>
    </source>
</evidence>
<feature type="chain" id="PRO_5026876677" description="Polyhydroxybutyrate depolymerase" evidence="2">
    <location>
        <begin position="19"/>
        <end position="293"/>
    </location>
</feature>
<comment type="caution">
    <text evidence="3">The sequence shown here is derived from an EMBL/GenBank/DDBJ whole genome shotgun (WGS) entry which is preliminary data.</text>
</comment>
<dbReference type="Proteomes" id="UP000448575">
    <property type="component" value="Unassembled WGS sequence"/>
</dbReference>
<dbReference type="InterPro" id="IPR000801">
    <property type="entry name" value="Esterase-like"/>
</dbReference>
<keyword evidence="1 2" id="KW-0732">Signal</keyword>
<organism evidence="3 4">
    <name type="scientific">Pseudoduganella guangdongensis</name>
    <dbReference type="NCBI Taxonomy" id="2692179"/>
    <lineage>
        <taxon>Bacteria</taxon>
        <taxon>Pseudomonadati</taxon>
        <taxon>Pseudomonadota</taxon>
        <taxon>Betaproteobacteria</taxon>
        <taxon>Burkholderiales</taxon>
        <taxon>Oxalobacteraceae</taxon>
        <taxon>Telluria group</taxon>
        <taxon>Pseudoduganella</taxon>
    </lineage>
</organism>
<accession>A0A6N9HEJ0</accession>
<keyword evidence="4" id="KW-1185">Reference proteome</keyword>
<dbReference type="SUPFAM" id="SSF53474">
    <property type="entry name" value="alpha/beta-Hydrolases"/>
    <property type="match status" value="1"/>
</dbReference>
<evidence type="ECO:0000313" key="3">
    <source>
        <dbReference type="EMBL" id="MYN01799.1"/>
    </source>
</evidence>
<dbReference type="RefSeq" id="WP_161024806.1">
    <property type="nucleotide sequence ID" value="NZ_WWCJ01000004.1"/>
</dbReference>
<feature type="signal peptide" evidence="2">
    <location>
        <begin position="1"/>
        <end position="18"/>
    </location>
</feature>
<sequence length="293" mass="32351">MKILLLIVALCLPAAAMAQEQRLTHQDVKRKYIVYTPASYAEQTQRQFPVVINYHGGGMTMREQMLYTQMNRTAEREHFIVVYPQGIKQDWNVGFEHTPSEGPDDIGFTEAMLAKLKQDFRIDPRRVYATGLSRGGFFSLRLAAELPHLFAAVAAVGATTPHRLAAQAARRGRVGVLHLHGTADQIVAFAGKDEGYLSANASYQYWLKNNGITDAAMTERSVDTDQHDGTSVAFTEQSQAGVGVALVTVRNGGHTWPGADAFNVGLPLGRTSRDIDANGVIWDFLSRHRQQPL</sequence>
<dbReference type="InterPro" id="IPR029058">
    <property type="entry name" value="AB_hydrolase_fold"/>
</dbReference>
<dbReference type="AlphaFoldDB" id="A0A6N9HEJ0"/>
<dbReference type="Gene3D" id="3.40.50.1820">
    <property type="entry name" value="alpha/beta hydrolase"/>
    <property type="match status" value="1"/>
</dbReference>
<dbReference type="InterPro" id="IPR050955">
    <property type="entry name" value="Plant_Biomass_Hydrol_Est"/>
</dbReference>
<evidence type="ECO:0000256" key="2">
    <source>
        <dbReference type="SAM" id="SignalP"/>
    </source>
</evidence>
<dbReference type="EMBL" id="WWCJ01000004">
    <property type="protein sequence ID" value="MYN01799.1"/>
    <property type="molecule type" value="Genomic_DNA"/>
</dbReference>
<protein>
    <recommendedName>
        <fullName evidence="5">Polyhydroxybutyrate depolymerase</fullName>
    </recommendedName>
</protein>
<evidence type="ECO:0000256" key="1">
    <source>
        <dbReference type="ARBA" id="ARBA00022729"/>
    </source>
</evidence>